<dbReference type="PANTHER" id="PTHR31170:SF25">
    <property type="entry name" value="BNAA09G04570D PROTEIN"/>
    <property type="match status" value="1"/>
</dbReference>
<comment type="caution">
    <text evidence="2">The sequence shown here is derived from an EMBL/GenBank/DDBJ whole genome shotgun (WGS) entry which is preliminary data.</text>
</comment>
<dbReference type="PANTHER" id="PTHR31170">
    <property type="entry name" value="BNAC04G53230D PROTEIN"/>
    <property type="match status" value="1"/>
</dbReference>
<organism evidence="2 3">
    <name type="scientific">Rhynchospora pubera</name>
    <dbReference type="NCBI Taxonomy" id="906938"/>
    <lineage>
        <taxon>Eukaryota</taxon>
        <taxon>Viridiplantae</taxon>
        <taxon>Streptophyta</taxon>
        <taxon>Embryophyta</taxon>
        <taxon>Tracheophyta</taxon>
        <taxon>Spermatophyta</taxon>
        <taxon>Magnoliopsida</taxon>
        <taxon>Liliopsida</taxon>
        <taxon>Poales</taxon>
        <taxon>Cyperaceae</taxon>
        <taxon>Cyperoideae</taxon>
        <taxon>Rhynchosporeae</taxon>
        <taxon>Rhynchospora</taxon>
    </lineage>
</organism>
<sequence>MAKLRHLAIQMRSNDPVTRNIKNKLDELIFDQSVSTNGLHEQHELNMNMPWLSQPVSSYIEENKKLYEPHVVSIGPYHRDGEGLEDMEKHKVLCISKLLSKNPNVTLDKYVEVLRQLEPHARKCYHGDNNNGISKNLPLIKTDLLMLENQIPFFVLQSVFELFSSIDDSHSLNSVSNFDSMSQNSYLEKSLLPYLLLTFLQHENETLPLPDADQSFDHLLDFYHCCKTSQKYSAKPRKNLFPFKLRPKNEFPLISSSIKKSRMHSYLQMIVNRELQMVPCATDLENAGVTFRKAESNRGFIVNFSHGELEIPYILVEEETRPQLMNLIAFEHSSDLKETPLTSYAVLMDCIVKTPRDVQILQQHKIIENKLADENAVAQFFNQLRYCPYLDYEEHHMAVLLKNVTSYCDSRWQKFIAKLYRDYFSNPWSIIPFIPANILLFLSTLQTLYSILSYHLPSTKKAC</sequence>
<dbReference type="EMBL" id="JAMFTS010000048">
    <property type="protein sequence ID" value="KAJ4744567.1"/>
    <property type="molecule type" value="Genomic_DNA"/>
</dbReference>
<gene>
    <name evidence="2" type="ORF">LUZ62_010185</name>
</gene>
<reference evidence="2" key="1">
    <citation type="submission" date="2022-08" db="EMBL/GenBank/DDBJ databases">
        <authorList>
            <person name="Marques A."/>
        </authorList>
    </citation>
    <scope>NUCLEOTIDE SEQUENCE</scope>
    <source>
        <strain evidence="2">RhyPub2mFocal</strain>
        <tissue evidence="2">Leaves</tissue>
    </source>
</reference>
<dbReference type="Proteomes" id="UP001140206">
    <property type="component" value="Unassembled WGS sequence"/>
</dbReference>
<keyword evidence="1" id="KW-0472">Membrane</keyword>
<keyword evidence="1" id="KW-0812">Transmembrane</keyword>
<dbReference type="InterPro" id="IPR004158">
    <property type="entry name" value="DUF247_pln"/>
</dbReference>
<dbReference type="Pfam" id="PF03140">
    <property type="entry name" value="DUF247"/>
    <property type="match status" value="2"/>
</dbReference>
<evidence type="ECO:0000313" key="2">
    <source>
        <dbReference type="EMBL" id="KAJ4744567.1"/>
    </source>
</evidence>
<dbReference type="AlphaFoldDB" id="A0AAV8BPN3"/>
<feature type="transmembrane region" description="Helical" evidence="1">
    <location>
        <begin position="428"/>
        <end position="452"/>
    </location>
</feature>
<accession>A0AAV8BPN3</accession>
<keyword evidence="3" id="KW-1185">Reference proteome</keyword>
<evidence type="ECO:0000256" key="1">
    <source>
        <dbReference type="SAM" id="Phobius"/>
    </source>
</evidence>
<proteinExistence type="predicted"/>
<evidence type="ECO:0000313" key="3">
    <source>
        <dbReference type="Proteomes" id="UP001140206"/>
    </source>
</evidence>
<protein>
    <submittedName>
        <fullName evidence="2">Uncharacterized protein</fullName>
    </submittedName>
</protein>
<name>A0AAV8BPN3_9POAL</name>
<keyword evidence="1" id="KW-1133">Transmembrane helix</keyword>